<proteinExistence type="predicted"/>
<organism evidence="1 2">
    <name type="scientific">Araneus ventricosus</name>
    <name type="common">Orbweaver spider</name>
    <name type="synonym">Epeira ventricosa</name>
    <dbReference type="NCBI Taxonomy" id="182803"/>
    <lineage>
        <taxon>Eukaryota</taxon>
        <taxon>Metazoa</taxon>
        <taxon>Ecdysozoa</taxon>
        <taxon>Arthropoda</taxon>
        <taxon>Chelicerata</taxon>
        <taxon>Arachnida</taxon>
        <taxon>Araneae</taxon>
        <taxon>Araneomorphae</taxon>
        <taxon>Entelegynae</taxon>
        <taxon>Araneoidea</taxon>
        <taxon>Araneidae</taxon>
        <taxon>Araneus</taxon>
    </lineage>
</organism>
<gene>
    <name evidence="1" type="ORF">AVEN_255862_1</name>
</gene>
<evidence type="ECO:0000313" key="1">
    <source>
        <dbReference type="EMBL" id="GBM29485.1"/>
    </source>
</evidence>
<dbReference type="EMBL" id="BGPR01000637">
    <property type="protein sequence ID" value="GBM29485.1"/>
    <property type="molecule type" value="Genomic_DNA"/>
</dbReference>
<evidence type="ECO:0000313" key="2">
    <source>
        <dbReference type="Proteomes" id="UP000499080"/>
    </source>
</evidence>
<dbReference type="AlphaFoldDB" id="A0A4Y2ENL5"/>
<reference evidence="1 2" key="1">
    <citation type="journal article" date="2019" name="Sci. Rep.">
        <title>Orb-weaving spider Araneus ventricosus genome elucidates the spidroin gene catalogue.</title>
        <authorList>
            <person name="Kono N."/>
            <person name="Nakamura H."/>
            <person name="Ohtoshi R."/>
            <person name="Moran D.A.P."/>
            <person name="Shinohara A."/>
            <person name="Yoshida Y."/>
            <person name="Fujiwara M."/>
            <person name="Mori M."/>
            <person name="Tomita M."/>
            <person name="Arakawa K."/>
        </authorList>
    </citation>
    <scope>NUCLEOTIDE SEQUENCE [LARGE SCALE GENOMIC DNA]</scope>
</reference>
<keyword evidence="2" id="KW-1185">Reference proteome</keyword>
<name>A0A4Y2ENL5_ARAVE</name>
<protein>
    <submittedName>
        <fullName evidence="1">Uncharacterized protein</fullName>
    </submittedName>
</protein>
<accession>A0A4Y2ENL5</accession>
<sequence length="103" mass="11755">MNKAKHDLESGEGQFKLLLHNAAHSRKRNLEIQGKGPVKEKEPLFRALDVCLHPWDEKSSHYLLLLTLRLGVCNGHESEGGLSLVNAITLIRLIWHGLWLEER</sequence>
<dbReference type="Proteomes" id="UP000499080">
    <property type="component" value="Unassembled WGS sequence"/>
</dbReference>
<comment type="caution">
    <text evidence="1">The sequence shown here is derived from an EMBL/GenBank/DDBJ whole genome shotgun (WGS) entry which is preliminary data.</text>
</comment>